<keyword evidence="3" id="KW-0064">Aspartyl protease</keyword>
<evidence type="ECO:0000256" key="5">
    <source>
        <dbReference type="ARBA" id="ARBA00023180"/>
    </source>
</evidence>
<dbReference type="FunFam" id="2.40.70.10:FF:000073">
    <property type="entry name" value="Aspartic proteinase PCS1"/>
    <property type="match status" value="1"/>
</dbReference>
<dbReference type="GO" id="GO:0006508">
    <property type="term" value="P:proteolysis"/>
    <property type="evidence" value="ECO:0007669"/>
    <property type="project" value="UniProtKB-KW"/>
</dbReference>
<dbReference type="Pfam" id="PF14541">
    <property type="entry name" value="TAXi_C"/>
    <property type="match status" value="1"/>
</dbReference>
<dbReference type="InterPro" id="IPR001461">
    <property type="entry name" value="Aspartic_peptidase_A1"/>
</dbReference>
<feature type="active site" evidence="6">
    <location>
        <position position="98"/>
    </location>
</feature>
<dbReference type="InterPro" id="IPR021109">
    <property type="entry name" value="Peptidase_aspartic_dom_sf"/>
</dbReference>
<organism evidence="8 9">
    <name type="scientific">Salix brachista</name>
    <dbReference type="NCBI Taxonomy" id="2182728"/>
    <lineage>
        <taxon>Eukaryota</taxon>
        <taxon>Viridiplantae</taxon>
        <taxon>Streptophyta</taxon>
        <taxon>Embryophyta</taxon>
        <taxon>Tracheophyta</taxon>
        <taxon>Spermatophyta</taxon>
        <taxon>Magnoliopsida</taxon>
        <taxon>eudicotyledons</taxon>
        <taxon>Gunneridae</taxon>
        <taxon>Pentapetalae</taxon>
        <taxon>rosids</taxon>
        <taxon>fabids</taxon>
        <taxon>Malpighiales</taxon>
        <taxon>Salicaceae</taxon>
        <taxon>Saliceae</taxon>
        <taxon>Salix</taxon>
    </lineage>
</organism>
<evidence type="ECO:0000259" key="7">
    <source>
        <dbReference type="PROSITE" id="PS51767"/>
    </source>
</evidence>
<dbReference type="PROSITE" id="PS00141">
    <property type="entry name" value="ASP_PROTEASE"/>
    <property type="match status" value="1"/>
</dbReference>
<reference evidence="9" key="1">
    <citation type="journal article" date="2019" name="Gigascience">
        <title>De novo genome assembly of the endangered Acer yangbiense, a plant species with extremely small populations endemic to Yunnan Province, China.</title>
        <authorList>
            <person name="Yang J."/>
            <person name="Wariss H.M."/>
            <person name="Tao L."/>
            <person name="Zhang R."/>
            <person name="Yun Q."/>
            <person name="Hollingsworth P."/>
            <person name="Dao Z."/>
            <person name="Luo G."/>
            <person name="Guo H."/>
            <person name="Ma Y."/>
            <person name="Sun W."/>
        </authorList>
    </citation>
    <scope>NUCLEOTIDE SEQUENCE [LARGE SCALE GENOMIC DNA]</scope>
    <source>
        <strain evidence="9">cv. br00</strain>
    </source>
</reference>
<evidence type="ECO:0000256" key="1">
    <source>
        <dbReference type="ARBA" id="ARBA00007447"/>
    </source>
</evidence>
<keyword evidence="2" id="KW-0645">Protease</keyword>
<name>A0A5N5MDA5_9ROSI</name>
<gene>
    <name evidence="8" type="ORF">DKX38_009387</name>
</gene>
<dbReference type="FunFam" id="2.40.70.10:FF:000046">
    <property type="entry name" value="Aspartic proteinase PCS1"/>
    <property type="match status" value="1"/>
</dbReference>
<comment type="similarity">
    <text evidence="1">Belongs to the peptidase A1 family.</text>
</comment>
<accession>A0A5N5MDA5</accession>
<dbReference type="PANTHER" id="PTHR47965:SF77">
    <property type="entry name" value="ASPARTIC PROTEINASE PCS1"/>
    <property type="match status" value="1"/>
</dbReference>
<keyword evidence="5" id="KW-0325">Glycoprotein</keyword>
<dbReference type="SUPFAM" id="SSF50630">
    <property type="entry name" value="Acid proteases"/>
    <property type="match status" value="1"/>
</dbReference>
<dbReference type="CDD" id="cd05476">
    <property type="entry name" value="pepsin_A_like_plant"/>
    <property type="match status" value="1"/>
</dbReference>
<dbReference type="GO" id="GO:0004190">
    <property type="term" value="F:aspartic-type endopeptidase activity"/>
    <property type="evidence" value="ECO:0007669"/>
    <property type="project" value="UniProtKB-KW"/>
</dbReference>
<evidence type="ECO:0000313" key="9">
    <source>
        <dbReference type="Proteomes" id="UP000326939"/>
    </source>
</evidence>
<keyword evidence="9" id="KW-1185">Reference proteome</keyword>
<dbReference type="PANTHER" id="PTHR47965">
    <property type="entry name" value="ASPARTYL PROTEASE-RELATED"/>
    <property type="match status" value="1"/>
</dbReference>
<feature type="active site" evidence="6">
    <location>
        <position position="307"/>
    </location>
</feature>
<dbReference type="Proteomes" id="UP000326939">
    <property type="component" value="Chromosome 6"/>
</dbReference>
<dbReference type="InterPro" id="IPR032799">
    <property type="entry name" value="TAXi_C"/>
</dbReference>
<evidence type="ECO:0000256" key="2">
    <source>
        <dbReference type="ARBA" id="ARBA00022670"/>
    </source>
</evidence>
<evidence type="ECO:0000256" key="3">
    <source>
        <dbReference type="ARBA" id="ARBA00022750"/>
    </source>
</evidence>
<keyword evidence="4" id="KW-0378">Hydrolase</keyword>
<dbReference type="Pfam" id="PF14543">
    <property type="entry name" value="TAXi_N"/>
    <property type="match status" value="1"/>
</dbReference>
<dbReference type="Gene3D" id="2.40.70.10">
    <property type="entry name" value="Acid Proteases"/>
    <property type="match status" value="2"/>
</dbReference>
<dbReference type="InterPro" id="IPR001969">
    <property type="entry name" value="Aspartic_peptidase_AS"/>
</dbReference>
<dbReference type="PROSITE" id="PS51767">
    <property type="entry name" value="PEPTIDASE_A1"/>
    <property type="match status" value="1"/>
</dbReference>
<feature type="domain" description="Peptidase A1" evidence="7">
    <location>
        <begin position="80"/>
        <end position="438"/>
    </location>
</feature>
<dbReference type="EMBL" id="VDCV01000006">
    <property type="protein sequence ID" value="KAB5552076.1"/>
    <property type="molecule type" value="Genomic_DNA"/>
</dbReference>
<proteinExistence type="inferred from homology"/>
<dbReference type="InterPro" id="IPR034161">
    <property type="entry name" value="Pepsin-like_plant"/>
</dbReference>
<sequence length="453" mass="49518">MFHSIMESTCIACTSYTNPYLKSLFLLWHTVLTLLLIVESQHCLSSSPKMVILPLKTQVIPSGLVPRSPNKLPFHHNVSLTVSLTVGTPPQNVSMVIDTGSELSWLHCNKTLSYPTTFDPNRSTSYQTIPCSSPICTNRTQDFPIPASCDSNNLCHATLSYADASSSDGNLASDVFHIGSSDISGLVFGCMDSVFSSNTDEDSKNTGLMGMNRGSLSFVSQLGFPKFSYCISGTDFSGLLLLGESNLTWSVPLNYTPLIQISAPLPYFDRVAYTVQLEGIKVVDRLLPIPKSTFEPDHTGAGQTMVDSGTQFTFLLGPAYTALRTAFLNQTDSVLKVLEDPDFVFQGAMDLCYLVPLSQRVLPQLPTVTLVFHGAEMTVSGDKVLYRVPGELRGNDSVHCLSFGNSDLLGVEAYVIGHHHQQNVWMEFDLEKSRIGLAQVRCDLAGQRYGVAL</sequence>
<evidence type="ECO:0000313" key="8">
    <source>
        <dbReference type="EMBL" id="KAB5552076.1"/>
    </source>
</evidence>
<dbReference type="AlphaFoldDB" id="A0A5N5MDA5"/>
<dbReference type="InterPro" id="IPR032861">
    <property type="entry name" value="TAXi_N"/>
</dbReference>
<evidence type="ECO:0000256" key="6">
    <source>
        <dbReference type="PIRSR" id="PIRSR601461-1"/>
    </source>
</evidence>
<dbReference type="InterPro" id="IPR033121">
    <property type="entry name" value="PEPTIDASE_A1"/>
</dbReference>
<comment type="caution">
    <text evidence="8">The sequence shown here is derived from an EMBL/GenBank/DDBJ whole genome shotgun (WGS) entry which is preliminary data.</text>
</comment>
<protein>
    <recommendedName>
        <fullName evidence="7">Peptidase A1 domain-containing protein</fullName>
    </recommendedName>
</protein>
<evidence type="ECO:0000256" key="4">
    <source>
        <dbReference type="ARBA" id="ARBA00022801"/>
    </source>
</evidence>